<protein>
    <submittedName>
        <fullName evidence="3">Uncharacterized protein</fullName>
    </submittedName>
</protein>
<sequence length="169" mass="17920">MSFQLIVGLLMAVGLGRASLVSSNPWMKQGSKAPVQLLGSMSSSTALYLLMPVNSHLDTERGHAEGSENGADGFKMEENPVDQHQSPFPHWRRTGADVTSLEGTAAGSMTSVSTEEKEKVKGGRDKLSSICGGEDEGAGETRRGLLTYSDTTVSRSPAHMVHPVCSKDG</sequence>
<proteinExistence type="predicted"/>
<feature type="signal peptide" evidence="2">
    <location>
        <begin position="1"/>
        <end position="18"/>
    </location>
</feature>
<keyword evidence="4" id="KW-1185">Reference proteome</keyword>
<evidence type="ECO:0000256" key="2">
    <source>
        <dbReference type="SAM" id="SignalP"/>
    </source>
</evidence>
<evidence type="ECO:0000256" key="1">
    <source>
        <dbReference type="SAM" id="MobiDB-lite"/>
    </source>
</evidence>
<keyword evidence="2" id="KW-0732">Signal</keyword>
<dbReference type="EMBL" id="SRLO01000544">
    <property type="protein sequence ID" value="TNN52505.1"/>
    <property type="molecule type" value="Genomic_DNA"/>
</dbReference>
<dbReference type="AlphaFoldDB" id="A0A4Z2GH86"/>
<accession>A0A4Z2GH86</accession>
<reference evidence="3 4" key="1">
    <citation type="submission" date="2019-03" db="EMBL/GenBank/DDBJ databases">
        <title>First draft genome of Liparis tanakae, snailfish: a comprehensive survey of snailfish specific genes.</title>
        <authorList>
            <person name="Kim W."/>
            <person name="Song I."/>
            <person name="Jeong J.-H."/>
            <person name="Kim D."/>
            <person name="Kim S."/>
            <person name="Ryu S."/>
            <person name="Song J.Y."/>
            <person name="Lee S.K."/>
        </authorList>
    </citation>
    <scope>NUCLEOTIDE SEQUENCE [LARGE SCALE GENOMIC DNA]</scope>
    <source>
        <tissue evidence="3">Muscle</tissue>
    </source>
</reference>
<gene>
    <name evidence="3" type="ORF">EYF80_037272</name>
</gene>
<feature type="chain" id="PRO_5021193699" evidence="2">
    <location>
        <begin position="19"/>
        <end position="169"/>
    </location>
</feature>
<feature type="region of interest" description="Disordered" evidence="1">
    <location>
        <begin position="59"/>
        <end position="142"/>
    </location>
</feature>
<name>A0A4Z2GH86_9TELE</name>
<comment type="caution">
    <text evidence="3">The sequence shown here is derived from an EMBL/GenBank/DDBJ whole genome shotgun (WGS) entry which is preliminary data.</text>
</comment>
<evidence type="ECO:0000313" key="3">
    <source>
        <dbReference type="EMBL" id="TNN52505.1"/>
    </source>
</evidence>
<evidence type="ECO:0000313" key="4">
    <source>
        <dbReference type="Proteomes" id="UP000314294"/>
    </source>
</evidence>
<feature type="compositionally biased region" description="Basic and acidic residues" evidence="1">
    <location>
        <begin position="114"/>
        <end position="127"/>
    </location>
</feature>
<organism evidence="3 4">
    <name type="scientific">Liparis tanakae</name>
    <name type="common">Tanaka's snailfish</name>
    <dbReference type="NCBI Taxonomy" id="230148"/>
    <lineage>
        <taxon>Eukaryota</taxon>
        <taxon>Metazoa</taxon>
        <taxon>Chordata</taxon>
        <taxon>Craniata</taxon>
        <taxon>Vertebrata</taxon>
        <taxon>Euteleostomi</taxon>
        <taxon>Actinopterygii</taxon>
        <taxon>Neopterygii</taxon>
        <taxon>Teleostei</taxon>
        <taxon>Neoteleostei</taxon>
        <taxon>Acanthomorphata</taxon>
        <taxon>Eupercaria</taxon>
        <taxon>Perciformes</taxon>
        <taxon>Cottioidei</taxon>
        <taxon>Cottales</taxon>
        <taxon>Liparidae</taxon>
        <taxon>Liparis</taxon>
    </lineage>
</organism>
<dbReference type="Proteomes" id="UP000314294">
    <property type="component" value="Unassembled WGS sequence"/>
</dbReference>